<gene>
    <name evidence="3" type="ORF">H7U22_08985</name>
</gene>
<dbReference type="InterPro" id="IPR046342">
    <property type="entry name" value="CBS_dom_sf"/>
</dbReference>
<evidence type="ECO:0000259" key="1">
    <source>
        <dbReference type="Pfam" id="PF00483"/>
    </source>
</evidence>
<evidence type="ECO:0000313" key="3">
    <source>
        <dbReference type="EMBL" id="MBC6110558.1"/>
    </source>
</evidence>
<accession>A0ABR7KS64</accession>
<dbReference type="Gene3D" id="3.10.580.10">
    <property type="entry name" value="CBS-domain"/>
    <property type="match status" value="1"/>
</dbReference>
<dbReference type="InterPro" id="IPR050486">
    <property type="entry name" value="Mannose-1P_guanyltransferase"/>
</dbReference>
<comment type="caution">
    <text evidence="3">The sequence shown here is derived from an EMBL/GenBank/DDBJ whole genome shotgun (WGS) entry which is preliminary data.</text>
</comment>
<feature type="domain" description="CBS" evidence="2">
    <location>
        <begin position="11"/>
        <end position="56"/>
    </location>
</feature>
<name>A0ABR7KS64_9SPHI</name>
<dbReference type="InterPro" id="IPR000644">
    <property type="entry name" value="CBS_dom"/>
</dbReference>
<dbReference type="InterPro" id="IPR005835">
    <property type="entry name" value="NTP_transferase_dom"/>
</dbReference>
<evidence type="ECO:0000259" key="2">
    <source>
        <dbReference type="Pfam" id="PF00571"/>
    </source>
</evidence>
<organism evidence="3 4">
    <name type="scientific">Pedobacter fastidiosus</name>
    <dbReference type="NCBI Taxonomy" id="2765361"/>
    <lineage>
        <taxon>Bacteria</taxon>
        <taxon>Pseudomonadati</taxon>
        <taxon>Bacteroidota</taxon>
        <taxon>Sphingobacteriia</taxon>
        <taxon>Sphingobacteriales</taxon>
        <taxon>Sphingobacteriaceae</taxon>
        <taxon>Pedobacter</taxon>
    </lineage>
</organism>
<dbReference type="InterPro" id="IPR029044">
    <property type="entry name" value="Nucleotide-diphossugar_trans"/>
</dbReference>
<dbReference type="PANTHER" id="PTHR22572">
    <property type="entry name" value="SUGAR-1-PHOSPHATE GUANYL TRANSFERASE"/>
    <property type="match status" value="1"/>
</dbReference>
<evidence type="ECO:0000313" key="4">
    <source>
        <dbReference type="Proteomes" id="UP000652755"/>
    </source>
</evidence>
<dbReference type="Pfam" id="PF00483">
    <property type="entry name" value="NTP_transferase"/>
    <property type="match status" value="1"/>
</dbReference>
<dbReference type="CDD" id="cd06426">
    <property type="entry name" value="NTP_transferase_like_2"/>
    <property type="match status" value="1"/>
</dbReference>
<protein>
    <submittedName>
        <fullName evidence="3">Nucleotidyltransferase family protein</fullName>
    </submittedName>
</protein>
<reference evidence="3 4" key="1">
    <citation type="submission" date="2020-08" db="EMBL/GenBank/DDBJ databases">
        <authorList>
            <person name="Sun Q."/>
            <person name="Inoue M."/>
        </authorList>
    </citation>
    <scope>NUCLEOTIDE SEQUENCE [LARGE SCALE GENOMIC DNA]</scope>
    <source>
        <strain evidence="3 4">CCM 8938</strain>
    </source>
</reference>
<feature type="domain" description="Nucleotidyl transferase" evidence="1">
    <location>
        <begin position="124"/>
        <end position="345"/>
    </location>
</feature>
<dbReference type="Pfam" id="PF00571">
    <property type="entry name" value="CBS"/>
    <property type="match status" value="1"/>
</dbReference>
<dbReference type="EMBL" id="JACRYL010000007">
    <property type="protein sequence ID" value="MBC6110558.1"/>
    <property type="molecule type" value="Genomic_DNA"/>
</dbReference>
<dbReference type="SUPFAM" id="SSF53448">
    <property type="entry name" value="Nucleotide-diphospho-sugar transferases"/>
    <property type="match status" value="1"/>
</dbReference>
<keyword evidence="4" id="KW-1185">Reference proteome</keyword>
<sequence length="350" mass="40103">MKNYDYQRHLITRDSPIKIALGKLNELALDAILFVVNADNKLLGSLTDGDVRRGILDGLSLEDEVGKFIQPNPKFIQRGNYNINEVIEYRNKGFKVLPVIDQAGVIVNIINFRFVKSYLPLDVVIMAGGRGERLKPLTDVLPKPLLKVGDKPIIQHNIDRLLSFGIDDFWISIRYLGNKIKDYVGNGVSQGIRINYIDEDSPLGTIGSVSKIEKFEHDHVLITNSDILTNLDYEQFFLDFIESDADFSVATIPYNVNVPYAILETDQNYIKSFREKPTYTYFANAGIYLMKKEICDKIPKNEFYNATDLLDHLITGNFKVKSFPLRGYWLDIGKHEDYKKAQEDINYIKF</sequence>
<dbReference type="Gene3D" id="3.90.550.10">
    <property type="entry name" value="Spore Coat Polysaccharide Biosynthesis Protein SpsA, Chain A"/>
    <property type="match status" value="1"/>
</dbReference>
<dbReference type="SUPFAM" id="SSF54631">
    <property type="entry name" value="CBS-domain pair"/>
    <property type="match status" value="1"/>
</dbReference>
<dbReference type="RefSeq" id="WP_187071033.1">
    <property type="nucleotide sequence ID" value="NZ_JACRYL010000007.1"/>
</dbReference>
<proteinExistence type="predicted"/>
<dbReference type="Proteomes" id="UP000652755">
    <property type="component" value="Unassembled WGS sequence"/>
</dbReference>